<feature type="transmembrane region" description="Helical" evidence="1">
    <location>
        <begin position="99"/>
        <end position="126"/>
    </location>
</feature>
<evidence type="ECO:0008006" key="4">
    <source>
        <dbReference type="Google" id="ProtNLM"/>
    </source>
</evidence>
<protein>
    <recommendedName>
        <fullName evidence="4">Small multidrug efflux protein</fullName>
    </recommendedName>
</protein>
<dbReference type="Proteomes" id="UP000832097">
    <property type="component" value="Chromosome"/>
</dbReference>
<dbReference type="RefSeq" id="WP_243557656.1">
    <property type="nucleotide sequence ID" value="NZ_CP094528.1"/>
</dbReference>
<gene>
    <name evidence="2" type="ORF">MTO99_05585</name>
</gene>
<organism evidence="2 3">
    <name type="scientific">Agromyces larvae</name>
    <dbReference type="NCBI Taxonomy" id="2929802"/>
    <lineage>
        <taxon>Bacteria</taxon>
        <taxon>Bacillati</taxon>
        <taxon>Actinomycetota</taxon>
        <taxon>Actinomycetes</taxon>
        <taxon>Micrococcales</taxon>
        <taxon>Microbacteriaceae</taxon>
        <taxon>Agromyces</taxon>
    </lineage>
</organism>
<reference evidence="2 3" key="1">
    <citation type="submission" date="2022-03" db="EMBL/GenBank/DDBJ databases">
        <title>Mucilaginibacter sp. isolated from the gut of Protaetia brevitarsis seulensis larvae.</title>
        <authorList>
            <person name="Won M."/>
            <person name="Kim S.-J."/>
            <person name="Kwon S.-W."/>
        </authorList>
    </citation>
    <scope>NUCLEOTIDE SEQUENCE [LARGE SCALE GENOMIC DNA]</scope>
    <source>
        <strain evidence="2 3">CFWR-12</strain>
    </source>
</reference>
<proteinExistence type="predicted"/>
<keyword evidence="1" id="KW-0812">Transmembrane</keyword>
<keyword evidence="3" id="KW-1185">Reference proteome</keyword>
<evidence type="ECO:0000256" key="1">
    <source>
        <dbReference type="SAM" id="Phobius"/>
    </source>
</evidence>
<feature type="transmembrane region" description="Helical" evidence="1">
    <location>
        <begin position="12"/>
        <end position="30"/>
    </location>
</feature>
<keyword evidence="1" id="KW-1133">Transmembrane helix</keyword>
<name>A0ABY4C1J9_9MICO</name>
<keyword evidence="1" id="KW-0472">Membrane</keyword>
<feature type="transmembrane region" description="Helical" evidence="1">
    <location>
        <begin position="132"/>
        <end position="156"/>
    </location>
</feature>
<feature type="transmembrane region" description="Helical" evidence="1">
    <location>
        <begin position="42"/>
        <end position="66"/>
    </location>
</feature>
<evidence type="ECO:0000313" key="3">
    <source>
        <dbReference type="Proteomes" id="UP000832097"/>
    </source>
</evidence>
<sequence>MLDALQDFATSFPTYLQWLGVTLVAAIPFVESYFGSVVGVLIGLPPAVAIGVAVIGNIVSMLVFVLTAHRVRTKVAAGKQSAPVESPRRAKLRRAFDRYGVAGVSIVGQTILPSQITSAAMVSFGANRNTVILWQIVSIVLWGLVFGVLATLGVSLTR</sequence>
<dbReference type="EMBL" id="CP094528">
    <property type="protein sequence ID" value="UOE45243.1"/>
    <property type="molecule type" value="Genomic_DNA"/>
</dbReference>
<evidence type="ECO:0000313" key="2">
    <source>
        <dbReference type="EMBL" id="UOE45243.1"/>
    </source>
</evidence>
<accession>A0ABY4C1J9</accession>